<evidence type="ECO:0008006" key="3">
    <source>
        <dbReference type="Google" id="ProtNLM"/>
    </source>
</evidence>
<sequence>MPPTTRSRTRQLALKKTRNEGRRTRKITVTIDFKYFPHIIDGIIAASDWNTLMALRQTCRSLCTAVDTRMCYHVVLDIEEEGYEPRFISPYGRIPVLQDCLSNWHVAQPGREASRHRAFTALSKTRLLEIHCPRSFLECMEPKSENDYSPTPFDYLQSISYHDEETWTYLEPELGLKASTVVVFGKIAYRAWFDEDERENRFMAKVLPMDQIDCGTRKLVINVLGDILETVELDDDPFDDANIIPSELPELVLIFTNCIHLDDSEHESWNWPIDGIDRREWVLHVVFTVFKFQPTSHVTIVDLADVEYDWMFDDMTRNPSDPFPHKTALTNELHKIANTVESIWDPTAANRDLFQRVRLAIDSIDFITMDEYAERLEPGELEWETEDRLYQ</sequence>
<organism evidence="1 2">
    <name type="scientific">Apiotrichum porosum</name>
    <dbReference type="NCBI Taxonomy" id="105984"/>
    <lineage>
        <taxon>Eukaryota</taxon>
        <taxon>Fungi</taxon>
        <taxon>Dikarya</taxon>
        <taxon>Basidiomycota</taxon>
        <taxon>Agaricomycotina</taxon>
        <taxon>Tremellomycetes</taxon>
        <taxon>Trichosporonales</taxon>
        <taxon>Trichosporonaceae</taxon>
        <taxon>Apiotrichum</taxon>
    </lineage>
</organism>
<dbReference type="GeneID" id="39594151"/>
<dbReference type="AlphaFoldDB" id="A0A427XM48"/>
<evidence type="ECO:0000313" key="2">
    <source>
        <dbReference type="Proteomes" id="UP000279236"/>
    </source>
</evidence>
<name>A0A427XM48_9TREE</name>
<evidence type="ECO:0000313" key="1">
    <source>
        <dbReference type="EMBL" id="RSH79940.1"/>
    </source>
</evidence>
<dbReference type="OrthoDB" id="2597004at2759"/>
<accession>A0A427XM48</accession>
<reference evidence="1 2" key="1">
    <citation type="submission" date="2018-11" db="EMBL/GenBank/DDBJ databases">
        <title>Genome sequence of Apiotrichum porosum DSM 27194.</title>
        <authorList>
            <person name="Aliyu H."/>
            <person name="Gorte O."/>
            <person name="Ochsenreither K."/>
        </authorList>
    </citation>
    <scope>NUCLEOTIDE SEQUENCE [LARGE SCALE GENOMIC DNA]</scope>
    <source>
        <strain evidence="1 2">DSM 27194</strain>
    </source>
</reference>
<proteinExistence type="predicted"/>
<gene>
    <name evidence="1" type="ORF">EHS24_009608</name>
</gene>
<dbReference type="Proteomes" id="UP000279236">
    <property type="component" value="Unassembled WGS sequence"/>
</dbReference>
<dbReference type="EMBL" id="RSCE01000009">
    <property type="protein sequence ID" value="RSH79940.1"/>
    <property type="molecule type" value="Genomic_DNA"/>
</dbReference>
<protein>
    <recommendedName>
        <fullName evidence="3">F-box domain-containing protein</fullName>
    </recommendedName>
</protein>
<dbReference type="RefSeq" id="XP_028475049.1">
    <property type="nucleotide sequence ID" value="XM_028624881.1"/>
</dbReference>
<keyword evidence="2" id="KW-1185">Reference proteome</keyword>
<comment type="caution">
    <text evidence="1">The sequence shown here is derived from an EMBL/GenBank/DDBJ whole genome shotgun (WGS) entry which is preliminary data.</text>
</comment>